<dbReference type="AlphaFoldDB" id="A0A1J8PQX7"/>
<organism evidence="1 2">
    <name type="scientific">Rhizopogon vesiculosus</name>
    <dbReference type="NCBI Taxonomy" id="180088"/>
    <lineage>
        <taxon>Eukaryota</taxon>
        <taxon>Fungi</taxon>
        <taxon>Dikarya</taxon>
        <taxon>Basidiomycota</taxon>
        <taxon>Agaricomycotina</taxon>
        <taxon>Agaricomycetes</taxon>
        <taxon>Agaricomycetidae</taxon>
        <taxon>Boletales</taxon>
        <taxon>Suillineae</taxon>
        <taxon>Rhizopogonaceae</taxon>
        <taxon>Rhizopogon</taxon>
    </lineage>
</organism>
<comment type="caution">
    <text evidence="1">The sequence shown here is derived from an EMBL/GenBank/DDBJ whole genome shotgun (WGS) entry which is preliminary data.</text>
</comment>
<dbReference type="Proteomes" id="UP000183567">
    <property type="component" value="Unassembled WGS sequence"/>
</dbReference>
<reference evidence="1 2" key="1">
    <citation type="submission" date="2016-03" db="EMBL/GenBank/DDBJ databases">
        <title>Comparative genomics of the ectomycorrhizal sister species Rhizopogon vinicolor and Rhizopogon vesiculosus (Basidiomycota: Boletales) reveals a divergence of the mating type B locus.</title>
        <authorList>
            <person name="Mujic A.B."/>
            <person name="Kuo A."/>
            <person name="Tritt A."/>
            <person name="Lipzen A."/>
            <person name="Chen C."/>
            <person name="Johnson J."/>
            <person name="Sharma A."/>
            <person name="Barry K."/>
            <person name="Grigoriev I.V."/>
            <person name="Spatafora J.W."/>
        </authorList>
    </citation>
    <scope>NUCLEOTIDE SEQUENCE [LARGE SCALE GENOMIC DNA]</scope>
    <source>
        <strain evidence="1 2">AM-OR11-056</strain>
    </source>
</reference>
<proteinExistence type="predicted"/>
<evidence type="ECO:0000313" key="2">
    <source>
        <dbReference type="Proteomes" id="UP000183567"/>
    </source>
</evidence>
<dbReference type="OrthoDB" id="3259165at2759"/>
<keyword evidence="2" id="KW-1185">Reference proteome</keyword>
<name>A0A1J8PQX7_9AGAM</name>
<protein>
    <submittedName>
        <fullName evidence="1">Uncharacterized protein</fullName>
    </submittedName>
</protein>
<evidence type="ECO:0000313" key="1">
    <source>
        <dbReference type="EMBL" id="OJA11301.1"/>
    </source>
</evidence>
<gene>
    <name evidence="1" type="ORF">AZE42_09658</name>
</gene>
<dbReference type="EMBL" id="LVVM01005120">
    <property type="protein sequence ID" value="OJA11301.1"/>
    <property type="molecule type" value="Genomic_DNA"/>
</dbReference>
<sequence>MFIFLWTGRSKYKAADAIAGILALEKTLESHQSIVRELKHQLISNSVDDITTFNLQLNDARARCAKKLKKNVYLQVRMNAHALKIRLRNRLRQRKFELEKLERSYRNTVNELNLRSHTETSIKRREPTILKIVSTYNTLCDQLHALIRQRKAPTGAIPPQHISRNGIFQLDVDDDVWQDIGLEDDIADPPQWLSDENRRAG</sequence>
<accession>A0A1J8PQX7</accession>